<evidence type="ECO:0000313" key="1">
    <source>
        <dbReference type="EMBL" id="CAB4656299.1"/>
    </source>
</evidence>
<proteinExistence type="predicted"/>
<protein>
    <submittedName>
        <fullName evidence="1">Unannotated protein</fullName>
    </submittedName>
</protein>
<gene>
    <name evidence="1" type="ORF">UFOPK2214_00929</name>
</gene>
<accession>A0A6J6L797</accession>
<sequence>MWMQQAGQSARLTPVTSKDFVYLGGYIGNIQFEESKKRFTQSLRGGPDDTSTA</sequence>
<reference evidence="1" key="1">
    <citation type="submission" date="2020-05" db="EMBL/GenBank/DDBJ databases">
        <authorList>
            <person name="Chiriac C."/>
            <person name="Salcher M."/>
            <person name="Ghai R."/>
            <person name="Kavagutti S V."/>
        </authorList>
    </citation>
    <scope>NUCLEOTIDE SEQUENCE</scope>
</reference>
<organism evidence="1">
    <name type="scientific">freshwater metagenome</name>
    <dbReference type="NCBI Taxonomy" id="449393"/>
    <lineage>
        <taxon>unclassified sequences</taxon>
        <taxon>metagenomes</taxon>
        <taxon>ecological metagenomes</taxon>
    </lineage>
</organism>
<dbReference type="EMBL" id="CAEZWJ010000025">
    <property type="protein sequence ID" value="CAB4656299.1"/>
    <property type="molecule type" value="Genomic_DNA"/>
</dbReference>
<dbReference type="AlphaFoldDB" id="A0A6J6L797"/>
<name>A0A6J6L797_9ZZZZ</name>